<protein>
    <recommendedName>
        <fullName evidence="16">Double-strand break repair protein</fullName>
    </recommendedName>
</protein>
<evidence type="ECO:0000256" key="3">
    <source>
        <dbReference type="ARBA" id="ARBA00004286"/>
    </source>
</evidence>
<keyword evidence="5" id="KW-0158">Chromosome</keyword>
<dbReference type="InterPro" id="IPR004843">
    <property type="entry name" value="Calcineurin-like_PHP"/>
</dbReference>
<dbReference type="GO" id="GO:0004527">
    <property type="term" value="F:exonuclease activity"/>
    <property type="evidence" value="ECO:0007669"/>
    <property type="project" value="UniProtKB-KW"/>
</dbReference>
<evidence type="ECO:0000256" key="2">
    <source>
        <dbReference type="ARBA" id="ARBA00004123"/>
    </source>
</evidence>
<feature type="active site" description="Proton donor" evidence="17">
    <location>
        <position position="141"/>
    </location>
</feature>
<keyword evidence="10 16" id="KW-0378">Hydrolase</keyword>
<keyword evidence="15 16" id="KW-0469">Meiosis</keyword>
<evidence type="ECO:0000256" key="18">
    <source>
        <dbReference type="RuleBase" id="RU003447"/>
    </source>
</evidence>
<evidence type="ECO:0000256" key="7">
    <source>
        <dbReference type="ARBA" id="ARBA00022723"/>
    </source>
</evidence>
<sequence>MDDENEPQESEETTMDTEDDELPIVRLLIASDIHAGFAENKEHISNDSFETFREVLKIGVDSKVDFVLLGGDLFHENHPSRETQLKVVRLLRKHCFREGRLGLEFVSDPTVNFQHSNFPVANYLDENLHVNMPIFTIHGNHDDLSGKGLSALDVLHEAGLINLFGKFCDVDQIEVTPILLTRGNTKIALYGIGSQRDDRLARSFAKGRVKFNRPDGDDPDSWFSILVLHQNRPPRSKLRSTKSHLSFKHIPFFFDLVIWGHEHECLIEPDFKYMDPNDSTKGFYIIQPGSTVATALSVEEAKKKHIGILSIKGKEFKLKKIPLQTTRQIFVDELTLEGAQPTAPKIAKSSVRLKKMPDEPLITERINEILENAEATRGPQQPWPPRVRLKVIYSGRWLDIPPINGRKWGPNHFAGKVANAAEMIVVRAVHPEKKAKNVNDEQLQNILGSRTDDICSVDEMVGKYYNQCDFKSRLGVLSEITMGKQLQEYSNTEATTQFKFTAADKALSDSIRTQIDAMTAKVKGMLQNRTAMNAEIDDIPLDQQIAEGMAQAKKNRVVKAAEEVDLNVSIASSFFERGFEPSRLVTSTPRPSQQREETPQKARSIEDVTEADFDSP</sequence>
<keyword evidence="9 16" id="KW-0227">DNA damage</keyword>
<keyword evidence="14 16" id="KW-0539">Nucleus</keyword>
<keyword evidence="12 16" id="KW-0234">DNA repair</keyword>
<comment type="function">
    <text evidence="16">Core component of the MRN complex, which plays a central role in double-strand break (DSB) repair, DNA recombination, maintenance of telomere integrity and meiosis. The MRN complex is involved in the repair of DNA double-strand breaks (DSBs) via homologous recombination (HR), an error-free mechanism which primarily occurs during S and G2 phases. The complex (1) mediates the end resection of damaged DNA, which generates proper single-stranded DNA, a key initial steps in HR, and is (2) required for the recruitment of other repair factors and efficient activation of ATM and ATR upon DNA damage. Within the MRN complex, MRE11 possesses both single-strand endonuclease activity and double-strand-specific 3'-5' exonuclease activity. MRE11 first endonucleolytically cleaves the 5' strand at DNA DSB ends to prevent non-homologous end joining (NHEJ) and licence HR. It then generates a single-stranded DNA gap via 3' to 5' exonucleolytic degradation, which is required for single-strand invasion and recombination.</text>
</comment>
<dbReference type="GO" id="GO:0051321">
    <property type="term" value="P:meiotic cell cycle"/>
    <property type="evidence" value="ECO:0007669"/>
    <property type="project" value="UniProtKB-KW"/>
</dbReference>
<proteinExistence type="inferred from homology"/>
<dbReference type="Pfam" id="PF00149">
    <property type="entry name" value="Metallophos"/>
    <property type="match status" value="1"/>
</dbReference>
<comment type="subcellular location">
    <subcellularLocation>
        <location evidence="3">Chromosome</location>
    </subcellularLocation>
    <subcellularLocation>
        <location evidence="2 16">Nucleus</location>
    </subcellularLocation>
</comment>
<dbReference type="PANTHER" id="PTHR10139:SF1">
    <property type="entry name" value="DOUBLE-STRAND BREAK REPAIR PROTEIN MRE11"/>
    <property type="match status" value="1"/>
</dbReference>
<feature type="compositionally biased region" description="Basic and acidic residues" evidence="19">
    <location>
        <begin position="593"/>
        <end position="606"/>
    </location>
</feature>
<dbReference type="InterPro" id="IPR029052">
    <property type="entry name" value="Metallo-depent_PP-like"/>
</dbReference>
<dbReference type="InterPro" id="IPR007281">
    <property type="entry name" value="Mre11_DNA-bd"/>
</dbReference>
<dbReference type="SUPFAM" id="SSF56300">
    <property type="entry name" value="Metallo-dependent phosphatases"/>
    <property type="match status" value="1"/>
</dbReference>
<dbReference type="GO" id="GO:0030145">
    <property type="term" value="F:manganese ion binding"/>
    <property type="evidence" value="ECO:0007669"/>
    <property type="project" value="UniProtKB-UniRule"/>
</dbReference>
<evidence type="ECO:0000256" key="15">
    <source>
        <dbReference type="ARBA" id="ARBA00023254"/>
    </source>
</evidence>
<dbReference type="InterPro" id="IPR038487">
    <property type="entry name" value="Mre11_capping_dom"/>
</dbReference>
<evidence type="ECO:0000256" key="5">
    <source>
        <dbReference type="ARBA" id="ARBA00022454"/>
    </source>
</evidence>
<keyword evidence="7" id="KW-0479">Metal-binding</keyword>
<dbReference type="Pfam" id="PF04152">
    <property type="entry name" value="Mre11_DNA_bind"/>
    <property type="match status" value="1"/>
</dbReference>
<dbReference type="Gene3D" id="3.30.110.110">
    <property type="entry name" value="Mre11, capping domain"/>
    <property type="match status" value="1"/>
</dbReference>
<evidence type="ECO:0000313" key="22">
    <source>
        <dbReference type="Proteomes" id="UP001620626"/>
    </source>
</evidence>
<comment type="cofactor">
    <cofactor evidence="1 16">
        <name>Mn(2+)</name>
        <dbReference type="ChEBI" id="CHEBI:29035"/>
    </cofactor>
</comment>
<dbReference type="PIRSF" id="PIRSF000882">
    <property type="entry name" value="DSB_repair_MRE11"/>
    <property type="match status" value="1"/>
</dbReference>
<dbReference type="Proteomes" id="UP001620626">
    <property type="component" value="Unassembled WGS sequence"/>
</dbReference>
<evidence type="ECO:0000256" key="12">
    <source>
        <dbReference type="ARBA" id="ARBA00023204"/>
    </source>
</evidence>
<dbReference type="NCBIfam" id="TIGR00583">
    <property type="entry name" value="mre11"/>
    <property type="match status" value="1"/>
</dbReference>
<gene>
    <name evidence="21" type="ORF">niasHT_030706</name>
</gene>
<evidence type="ECO:0000256" key="6">
    <source>
        <dbReference type="ARBA" id="ARBA00022722"/>
    </source>
</evidence>
<dbReference type="SMART" id="SM01347">
    <property type="entry name" value="Mre11_DNA_bind"/>
    <property type="match status" value="1"/>
</dbReference>
<dbReference type="PANTHER" id="PTHR10139">
    <property type="entry name" value="DOUBLE-STRAND BREAK REPAIR PROTEIN MRE11"/>
    <property type="match status" value="1"/>
</dbReference>
<dbReference type="Gene3D" id="3.60.21.10">
    <property type="match status" value="1"/>
</dbReference>
<accession>A0ABD2HUN4</accession>
<dbReference type="CDD" id="cd00840">
    <property type="entry name" value="MPP_Mre11_N"/>
    <property type="match status" value="1"/>
</dbReference>
<dbReference type="GO" id="GO:0030870">
    <property type="term" value="C:Mre11 complex"/>
    <property type="evidence" value="ECO:0007669"/>
    <property type="project" value="UniProtKB-UniRule"/>
</dbReference>
<evidence type="ECO:0000256" key="17">
    <source>
        <dbReference type="PIRSR" id="PIRSR000882-1"/>
    </source>
</evidence>
<name>A0ABD2HUN4_9BILA</name>
<evidence type="ECO:0000256" key="4">
    <source>
        <dbReference type="ARBA" id="ARBA00009028"/>
    </source>
</evidence>
<feature type="domain" description="Mre11 DNA-binding" evidence="20">
    <location>
        <begin position="316"/>
        <end position="489"/>
    </location>
</feature>
<feature type="region of interest" description="Disordered" evidence="19">
    <location>
        <begin position="581"/>
        <end position="616"/>
    </location>
</feature>
<dbReference type="AlphaFoldDB" id="A0ABD2HUN4"/>
<dbReference type="EMBL" id="JBICBT010001408">
    <property type="protein sequence ID" value="KAL3068415.1"/>
    <property type="molecule type" value="Genomic_DNA"/>
</dbReference>
<keyword evidence="11 16" id="KW-0269">Exonuclease</keyword>
<keyword evidence="22" id="KW-1185">Reference proteome</keyword>
<keyword evidence="8 16" id="KW-0255">Endonuclease</keyword>
<reference evidence="21 22" key="1">
    <citation type="submission" date="2024-10" db="EMBL/GenBank/DDBJ databases">
        <authorList>
            <person name="Kim D."/>
        </authorList>
    </citation>
    <scope>NUCLEOTIDE SEQUENCE [LARGE SCALE GENOMIC DNA]</scope>
    <source>
        <strain evidence="21">BH-2024</strain>
    </source>
</reference>
<evidence type="ECO:0000313" key="21">
    <source>
        <dbReference type="EMBL" id="KAL3068415.1"/>
    </source>
</evidence>
<evidence type="ECO:0000256" key="19">
    <source>
        <dbReference type="SAM" id="MobiDB-lite"/>
    </source>
</evidence>
<dbReference type="InterPro" id="IPR003701">
    <property type="entry name" value="Mre11"/>
</dbReference>
<keyword evidence="13 16" id="KW-0464">Manganese</keyword>
<dbReference type="GO" id="GO:0006302">
    <property type="term" value="P:double-strand break repair"/>
    <property type="evidence" value="ECO:0007669"/>
    <property type="project" value="UniProtKB-UniRule"/>
</dbReference>
<evidence type="ECO:0000256" key="8">
    <source>
        <dbReference type="ARBA" id="ARBA00022759"/>
    </source>
</evidence>
<evidence type="ECO:0000256" key="1">
    <source>
        <dbReference type="ARBA" id="ARBA00001936"/>
    </source>
</evidence>
<comment type="caution">
    <text evidence="21">The sequence shown here is derived from an EMBL/GenBank/DDBJ whole genome shotgun (WGS) entry which is preliminary data.</text>
</comment>
<evidence type="ECO:0000256" key="13">
    <source>
        <dbReference type="ARBA" id="ARBA00023211"/>
    </source>
</evidence>
<organism evidence="21 22">
    <name type="scientific">Heterodera trifolii</name>
    <dbReference type="NCBI Taxonomy" id="157864"/>
    <lineage>
        <taxon>Eukaryota</taxon>
        <taxon>Metazoa</taxon>
        <taxon>Ecdysozoa</taxon>
        <taxon>Nematoda</taxon>
        <taxon>Chromadorea</taxon>
        <taxon>Rhabditida</taxon>
        <taxon>Tylenchina</taxon>
        <taxon>Tylenchomorpha</taxon>
        <taxon>Tylenchoidea</taxon>
        <taxon>Heteroderidae</taxon>
        <taxon>Heteroderinae</taxon>
        <taxon>Heterodera</taxon>
    </lineage>
</organism>
<evidence type="ECO:0000256" key="16">
    <source>
        <dbReference type="PIRNR" id="PIRNR000882"/>
    </source>
</evidence>
<feature type="compositionally biased region" description="Acidic residues" evidence="19">
    <location>
        <begin position="607"/>
        <end position="616"/>
    </location>
</feature>
<evidence type="ECO:0000256" key="14">
    <source>
        <dbReference type="ARBA" id="ARBA00023242"/>
    </source>
</evidence>
<evidence type="ECO:0000256" key="9">
    <source>
        <dbReference type="ARBA" id="ARBA00022763"/>
    </source>
</evidence>
<comment type="similarity">
    <text evidence="4 16 18">Belongs to the MRE11/RAD32 family.</text>
</comment>
<evidence type="ECO:0000256" key="11">
    <source>
        <dbReference type="ARBA" id="ARBA00022839"/>
    </source>
</evidence>
<evidence type="ECO:0000256" key="10">
    <source>
        <dbReference type="ARBA" id="ARBA00022801"/>
    </source>
</evidence>
<keyword evidence="6 16" id="KW-0540">Nuclease</keyword>
<dbReference type="GO" id="GO:0004519">
    <property type="term" value="F:endonuclease activity"/>
    <property type="evidence" value="ECO:0007669"/>
    <property type="project" value="UniProtKB-KW"/>
</dbReference>
<evidence type="ECO:0000259" key="20">
    <source>
        <dbReference type="SMART" id="SM01347"/>
    </source>
</evidence>
<dbReference type="InterPro" id="IPR041796">
    <property type="entry name" value="Mre11_N"/>
</dbReference>
<dbReference type="GO" id="GO:0005694">
    <property type="term" value="C:chromosome"/>
    <property type="evidence" value="ECO:0007669"/>
    <property type="project" value="UniProtKB-SubCell"/>
</dbReference>